<comment type="caution">
    <text evidence="1">The sequence shown here is derived from an EMBL/GenBank/DDBJ whole genome shotgun (WGS) entry which is preliminary data.</text>
</comment>
<dbReference type="Proteomes" id="UP000030428">
    <property type="component" value="Unassembled WGS sequence"/>
</dbReference>
<dbReference type="AlphaFoldDB" id="A0A4E0QRT1"/>
<dbReference type="EMBL" id="JSZA02000097">
    <property type="protein sequence ID" value="TGO02640.1"/>
    <property type="molecule type" value="Genomic_DNA"/>
</dbReference>
<proteinExistence type="predicted"/>
<name>A0A4E0QRT1_9GAMM</name>
<keyword evidence="2" id="KW-1185">Reference proteome</keyword>
<sequence>MHSTHPTLAYLIDLFGVGFEQSILHKNYRAILNRYNDSDKVSFEWTINTGAENSDFSYSLSINIPKQNYFHNTIIDKEKLTYAGEKQSVSCHDRFKGECLFSTKTSNFTVNASVKDSIFNQFDALLKDENFRVFIYPEFSNSVDTIKAYFSSWKYYQIAKISVEDIKSPSRLRGEEKFLNEQCDNFANVLRVILPKYPSFKKHYLELLRQFMPIDNVDYEILGDSERRVRPTHRIVAYDLSTLSFICAQYAPYACCTNCLNQDSQEPDSDFIFLVGNKSVIIINYSGITTFIKFSFCMF</sequence>
<protein>
    <submittedName>
        <fullName evidence="1">Uncharacterized protein</fullName>
    </submittedName>
</protein>
<evidence type="ECO:0000313" key="1">
    <source>
        <dbReference type="EMBL" id="TGO02640.1"/>
    </source>
</evidence>
<evidence type="ECO:0000313" key="2">
    <source>
        <dbReference type="Proteomes" id="UP000030428"/>
    </source>
</evidence>
<reference evidence="1 2" key="1">
    <citation type="journal article" date="2016" name="Front. Microbiol.">
        <title>Single-Cell (Meta-)Genomics of a Dimorphic Candidatus Thiomargarita nelsonii Reveals Genomic Plasticity.</title>
        <authorList>
            <person name="Flood B.E."/>
            <person name="Fliss P."/>
            <person name="Jones D.S."/>
            <person name="Dick G.J."/>
            <person name="Jain S."/>
            <person name="Kaster A.K."/>
            <person name="Winkel M."/>
            <person name="Mussmann M."/>
            <person name="Bailey J."/>
        </authorList>
    </citation>
    <scope>NUCLEOTIDE SEQUENCE [LARGE SCALE GENOMIC DNA]</scope>
    <source>
        <strain evidence="1">Hydrate Ridge</strain>
    </source>
</reference>
<accession>A0A4E0QRT1</accession>
<gene>
    <name evidence="1" type="ORF">PN36_21500</name>
</gene>
<organism evidence="1 2">
    <name type="scientific">Candidatus Thiomargarita nelsonii</name>
    <dbReference type="NCBI Taxonomy" id="1003181"/>
    <lineage>
        <taxon>Bacteria</taxon>
        <taxon>Pseudomonadati</taxon>
        <taxon>Pseudomonadota</taxon>
        <taxon>Gammaproteobacteria</taxon>
        <taxon>Thiotrichales</taxon>
        <taxon>Thiotrichaceae</taxon>
        <taxon>Thiomargarita</taxon>
    </lineage>
</organism>